<feature type="non-terminal residue" evidence="5">
    <location>
        <position position="1"/>
    </location>
</feature>
<dbReference type="GO" id="GO:0031380">
    <property type="term" value="C:nuclear RNA-directed RNA polymerase complex"/>
    <property type="evidence" value="ECO:0007669"/>
    <property type="project" value="TreeGrafter"/>
</dbReference>
<dbReference type="InterPro" id="IPR027417">
    <property type="entry name" value="P-loop_NTPase"/>
</dbReference>
<evidence type="ECO:0000256" key="1">
    <source>
        <dbReference type="SAM" id="Coils"/>
    </source>
</evidence>
<evidence type="ECO:0000259" key="3">
    <source>
        <dbReference type="Pfam" id="PF13086"/>
    </source>
</evidence>
<dbReference type="GO" id="GO:0004386">
    <property type="term" value="F:helicase activity"/>
    <property type="evidence" value="ECO:0007669"/>
    <property type="project" value="InterPro"/>
</dbReference>
<dbReference type="Pfam" id="PF13086">
    <property type="entry name" value="AAA_11"/>
    <property type="match status" value="1"/>
</dbReference>
<dbReference type="EMBL" id="CAJHNH020003510">
    <property type="protein sequence ID" value="CAG5129468.1"/>
    <property type="molecule type" value="Genomic_DNA"/>
</dbReference>
<dbReference type="Proteomes" id="UP000678393">
    <property type="component" value="Unassembled WGS sequence"/>
</dbReference>
<dbReference type="Gene3D" id="3.40.50.300">
    <property type="entry name" value="P-loop containing nucleotide triphosphate hydrolases"/>
    <property type="match status" value="1"/>
</dbReference>
<dbReference type="GO" id="GO:0031048">
    <property type="term" value="P:regulatory ncRNA-mediated heterochromatin formation"/>
    <property type="evidence" value="ECO:0007669"/>
    <property type="project" value="TreeGrafter"/>
</dbReference>
<proteinExistence type="predicted"/>
<keyword evidence="1" id="KW-0175">Coiled coil</keyword>
<feature type="domain" description="DNA2/NAM7 helicase helicase" evidence="3">
    <location>
        <begin position="478"/>
        <end position="649"/>
    </location>
</feature>
<evidence type="ECO:0000313" key="5">
    <source>
        <dbReference type="EMBL" id="CAG5129468.1"/>
    </source>
</evidence>
<dbReference type="AlphaFoldDB" id="A0A8S3ZNR2"/>
<feature type="coiled-coil region" evidence="1">
    <location>
        <begin position="597"/>
        <end position="624"/>
    </location>
</feature>
<evidence type="ECO:0000259" key="4">
    <source>
        <dbReference type="Pfam" id="PF25396"/>
    </source>
</evidence>
<sequence length="731" mass="82612">RNFNGAGNNERGRGRGGYRGGRGRGDAPFRGAQNNDANTPREMTYGRLKTWAEMEDAGELVLFMTNQIQQIEMFLNQPSTKADWMVLLVKSLNHALSAQHQKESIKNLLDALCKTRFFEHFGSCIEEKMIGFSWSDAEDYFRSSVNIMNEILNKFPQYALKCASGASKLVNSVPSVQSVQRNEELLSSMTDLSKRAVEIFKLEKEKEKKPTEGKFSGGNDKPPDNFMDISVVPGKSDLSEDAKPFVRRAKVVGQYDDVEHYLDVQFRLMRQDFVLPLREGIVEFKKNGCKKNYVCSDLRIYYDVHIVGTVCKDGIDHILQFDISKLKNVKWEFSKRLIFGSLLCLSKDNFETVIFATVANRDAKNLVKGSVNVKFRTGLEEVFSSTSNDVFVMAETTAYFESYCHVLEGLKEMSKNLPLQDYIIKCRTDLKPPRYLLPSGGISSLPMYDLSALMLNHQSKPVAALTTVNWPETSAMCLNQSQREAAIRALTKELAVIQGPPGTGKTYVGLKVMEVFMQNMQVISGNETQTCPILVVCYTNHALDQFLEGVLGFCPAGVLRVGGKSKSERLEQFNIKNVKERLRKDKIFSNMSVRHSIRDCLGELREVSEQIEQLNQTMDYLEIDVMQENILENFMKDAHFDSLTSNNSQPDQKKMSIRNWLNASDSTPASVVPQMIRKHLTNLVLKFQSGSPIWSLTDDMDIAQRACFYNSYLTVYKQTPAAANALHVTTT</sequence>
<name>A0A8S3ZNR2_9EUPU</name>
<dbReference type="Pfam" id="PF25396">
    <property type="entry name" value="ZNFX1"/>
    <property type="match status" value="1"/>
</dbReference>
<evidence type="ECO:0000313" key="6">
    <source>
        <dbReference type="Proteomes" id="UP000678393"/>
    </source>
</evidence>
<accession>A0A8S3ZNR2</accession>
<evidence type="ECO:0008006" key="7">
    <source>
        <dbReference type="Google" id="ProtNLM"/>
    </source>
</evidence>
<dbReference type="InterPro" id="IPR041677">
    <property type="entry name" value="DNA2/NAM7_AAA_11"/>
</dbReference>
<feature type="region of interest" description="Disordered" evidence="2">
    <location>
        <begin position="1"/>
        <end position="41"/>
    </location>
</feature>
<protein>
    <recommendedName>
        <fullName evidence="7">DNA2/NAM7 helicase helicase domain-containing protein</fullName>
    </recommendedName>
</protein>
<feature type="domain" description="ZNFX1" evidence="4">
    <location>
        <begin position="296"/>
        <end position="397"/>
    </location>
</feature>
<comment type="caution">
    <text evidence="5">The sequence shown here is derived from an EMBL/GenBank/DDBJ whole genome shotgun (WGS) entry which is preliminary data.</text>
</comment>
<dbReference type="PANTHER" id="PTHR10887:SF341">
    <property type="entry name" value="NFX1-TYPE ZINC FINGER-CONTAINING PROTEIN 1"/>
    <property type="match status" value="1"/>
</dbReference>
<reference evidence="5" key="1">
    <citation type="submission" date="2021-04" db="EMBL/GenBank/DDBJ databases">
        <authorList>
            <consortium name="Molecular Ecology Group"/>
        </authorList>
    </citation>
    <scope>NUCLEOTIDE SEQUENCE</scope>
</reference>
<dbReference type="SUPFAM" id="SSF52540">
    <property type="entry name" value="P-loop containing nucleoside triphosphate hydrolases"/>
    <property type="match status" value="1"/>
</dbReference>
<gene>
    <name evidence="5" type="ORF">CUNI_LOCUS15026</name>
</gene>
<dbReference type="OrthoDB" id="2423195at2759"/>
<evidence type="ECO:0000256" key="2">
    <source>
        <dbReference type="SAM" id="MobiDB-lite"/>
    </source>
</evidence>
<organism evidence="5 6">
    <name type="scientific">Candidula unifasciata</name>
    <dbReference type="NCBI Taxonomy" id="100452"/>
    <lineage>
        <taxon>Eukaryota</taxon>
        <taxon>Metazoa</taxon>
        <taxon>Spiralia</taxon>
        <taxon>Lophotrochozoa</taxon>
        <taxon>Mollusca</taxon>
        <taxon>Gastropoda</taxon>
        <taxon>Heterobranchia</taxon>
        <taxon>Euthyneura</taxon>
        <taxon>Panpulmonata</taxon>
        <taxon>Eupulmonata</taxon>
        <taxon>Stylommatophora</taxon>
        <taxon>Helicina</taxon>
        <taxon>Helicoidea</taxon>
        <taxon>Geomitridae</taxon>
        <taxon>Candidula</taxon>
    </lineage>
</organism>
<dbReference type="InterPro" id="IPR057373">
    <property type="entry name" value="ZNFX1"/>
</dbReference>
<dbReference type="PANTHER" id="PTHR10887">
    <property type="entry name" value="DNA2/NAM7 HELICASE FAMILY"/>
    <property type="match status" value="1"/>
</dbReference>
<dbReference type="InterPro" id="IPR045055">
    <property type="entry name" value="DNA2/NAM7-like"/>
</dbReference>
<keyword evidence="6" id="KW-1185">Reference proteome</keyword>